<reference evidence="2" key="1">
    <citation type="submission" date="2021-04" db="EMBL/GenBank/DDBJ databases">
        <authorList>
            <person name="Yoon J."/>
        </authorList>
    </citation>
    <scope>NUCLEOTIDE SEQUENCE</scope>
    <source>
        <strain evidence="2">KMU-90</strain>
    </source>
</reference>
<evidence type="ECO:0000313" key="2">
    <source>
        <dbReference type="EMBL" id="MBS0123901.1"/>
    </source>
</evidence>
<organism evidence="2 3">
    <name type="scientific">Thetidibacter halocola</name>
    <dbReference type="NCBI Taxonomy" id="2827239"/>
    <lineage>
        <taxon>Bacteria</taxon>
        <taxon>Pseudomonadati</taxon>
        <taxon>Pseudomonadota</taxon>
        <taxon>Alphaproteobacteria</taxon>
        <taxon>Rhodobacterales</taxon>
        <taxon>Roseobacteraceae</taxon>
        <taxon>Thetidibacter</taxon>
    </lineage>
</organism>
<dbReference type="InterPro" id="IPR014710">
    <property type="entry name" value="RmlC-like_jellyroll"/>
</dbReference>
<dbReference type="CDD" id="cd20303">
    <property type="entry name" value="cupin_ChrR_1"/>
    <property type="match status" value="1"/>
</dbReference>
<dbReference type="Gene3D" id="2.60.120.10">
    <property type="entry name" value="Jelly Rolls"/>
    <property type="match status" value="1"/>
</dbReference>
<evidence type="ECO:0000313" key="3">
    <source>
        <dbReference type="Proteomes" id="UP000681356"/>
    </source>
</evidence>
<comment type="caution">
    <text evidence="2">The sequence shown here is derived from an EMBL/GenBank/DDBJ whole genome shotgun (WGS) entry which is preliminary data.</text>
</comment>
<accession>A0A8J8B6D4</accession>
<dbReference type="Proteomes" id="UP000681356">
    <property type="component" value="Unassembled WGS sequence"/>
</dbReference>
<proteinExistence type="predicted"/>
<sequence>MELNADFSKNVVIRPQDNDWVSSPVGGVERMMLDRIGDEVARATSIVRFAPDSRFSPHTHGGGEEFIVLDGVFSDEHGDFPAGSYIRNPPTSSHTPGSAPGCTIFVKLWQMQPEDRTHVRTATQRLGAVHDAARPGVQVSPLYRDGFEDVRMEHWAPGTEAKVIADGGAEVLVVAGKVTLDSAPCPAWTWIRRADGQDVTLVAGDAGAQLWIKTGHLRHVRAPAVTA</sequence>
<evidence type="ECO:0000259" key="1">
    <source>
        <dbReference type="Pfam" id="PF12973"/>
    </source>
</evidence>
<dbReference type="SUPFAM" id="SSF51182">
    <property type="entry name" value="RmlC-like cupins"/>
    <property type="match status" value="2"/>
</dbReference>
<name>A0A8J8B6D4_9RHOB</name>
<dbReference type="EMBL" id="JAGTUU010000003">
    <property type="protein sequence ID" value="MBS0123901.1"/>
    <property type="molecule type" value="Genomic_DNA"/>
</dbReference>
<keyword evidence="3" id="KW-1185">Reference proteome</keyword>
<gene>
    <name evidence="2" type="ORF">KB874_07110</name>
</gene>
<dbReference type="InterPro" id="IPR011051">
    <property type="entry name" value="RmlC_Cupin_sf"/>
</dbReference>
<dbReference type="RefSeq" id="WP_212535880.1">
    <property type="nucleotide sequence ID" value="NZ_JAGTUU010000003.1"/>
</dbReference>
<feature type="domain" description="ChrR-like cupin" evidence="1">
    <location>
        <begin position="9"/>
        <end position="112"/>
    </location>
</feature>
<dbReference type="Pfam" id="PF12973">
    <property type="entry name" value="Cupin_7"/>
    <property type="match status" value="1"/>
</dbReference>
<protein>
    <submittedName>
        <fullName evidence="2">Cupin domain-containing protein</fullName>
    </submittedName>
</protein>
<dbReference type="InterPro" id="IPR025979">
    <property type="entry name" value="ChrR-like_cupin_dom"/>
</dbReference>
<dbReference type="AlphaFoldDB" id="A0A8J8B6D4"/>